<dbReference type="Proteomes" id="UP000006049">
    <property type="component" value="Chromosome"/>
</dbReference>
<keyword evidence="1" id="KW-0812">Transmembrane</keyword>
<dbReference type="EMBL" id="CP003280">
    <property type="protein sequence ID" value="AFL79559.1"/>
    <property type="molecule type" value="Genomic_DNA"/>
</dbReference>
<sequence length="68" mass="7637">MKIQNIAFPVIAMLVSISVLAQKPTEVPKPSDKPIDLNNPADIIIYIVLPLCAVLFFIVYKKQRNKKS</sequence>
<reference evidence="3 4" key="1">
    <citation type="submission" date="2012-06" db="EMBL/GenBank/DDBJ databases">
        <title>The complete genome of Aequorivita sublithincola DSM 14238.</title>
        <authorList>
            <consortium name="US DOE Joint Genome Institute (JGI-PGF)"/>
            <person name="Lucas S."/>
            <person name="Copeland A."/>
            <person name="Lapidus A."/>
            <person name="Goodwin L."/>
            <person name="Pitluck S."/>
            <person name="Peters L."/>
            <person name="Munk A.C.C."/>
            <person name="Kyrpides N."/>
            <person name="Mavromatis K."/>
            <person name="Pagani I."/>
            <person name="Ivanova N."/>
            <person name="Ovchinnikova G."/>
            <person name="Zeytun A."/>
            <person name="Detter J.C."/>
            <person name="Han C."/>
            <person name="Land M."/>
            <person name="Hauser L."/>
            <person name="Markowitz V."/>
            <person name="Cheng J.-F."/>
            <person name="Hugenholtz P."/>
            <person name="Woyke T."/>
            <person name="Wu D."/>
            <person name="Tindall B."/>
            <person name="Faehnrich R."/>
            <person name="Brambilla E."/>
            <person name="Klenk H.-P."/>
            <person name="Eisen J.A."/>
        </authorList>
    </citation>
    <scope>NUCLEOTIDE SEQUENCE [LARGE SCALE GENOMIC DNA]</scope>
    <source>
        <strain evidence="4">DSM 14238 / LMG 21431 / ACAM 643 / 9-3</strain>
    </source>
</reference>
<dbReference type="STRING" id="746697.Aeqsu_0027"/>
<gene>
    <name evidence="3" type="ordered locus">Aeqsu_0027</name>
</gene>
<evidence type="ECO:0000256" key="1">
    <source>
        <dbReference type="SAM" id="Phobius"/>
    </source>
</evidence>
<proteinExistence type="predicted"/>
<evidence type="ECO:0000256" key="2">
    <source>
        <dbReference type="SAM" id="SignalP"/>
    </source>
</evidence>
<keyword evidence="2" id="KW-0732">Signal</keyword>
<evidence type="ECO:0008006" key="5">
    <source>
        <dbReference type="Google" id="ProtNLM"/>
    </source>
</evidence>
<evidence type="ECO:0000313" key="3">
    <source>
        <dbReference type="EMBL" id="AFL79559.1"/>
    </source>
</evidence>
<dbReference type="HOGENOM" id="CLU_204331_0_0_10"/>
<keyword evidence="1" id="KW-1133">Transmembrane helix</keyword>
<organism evidence="3 4">
    <name type="scientific">Aequorivita sublithincola (strain DSM 14238 / LMG 21431 / ACAM 643 / 9-3)</name>
    <dbReference type="NCBI Taxonomy" id="746697"/>
    <lineage>
        <taxon>Bacteria</taxon>
        <taxon>Pseudomonadati</taxon>
        <taxon>Bacteroidota</taxon>
        <taxon>Flavobacteriia</taxon>
        <taxon>Flavobacteriales</taxon>
        <taxon>Flavobacteriaceae</taxon>
        <taxon>Aequorivita</taxon>
    </lineage>
</organism>
<protein>
    <recommendedName>
        <fullName evidence="5">Adenylosuccinate synthetase</fullName>
    </recommendedName>
</protein>
<evidence type="ECO:0000313" key="4">
    <source>
        <dbReference type="Proteomes" id="UP000006049"/>
    </source>
</evidence>
<feature type="chain" id="PRO_5003682942" description="Adenylosuccinate synthetase" evidence="2">
    <location>
        <begin position="22"/>
        <end position="68"/>
    </location>
</feature>
<feature type="transmembrane region" description="Helical" evidence="1">
    <location>
        <begin position="37"/>
        <end position="60"/>
    </location>
</feature>
<dbReference type="RefSeq" id="WP_014780817.1">
    <property type="nucleotide sequence ID" value="NC_018013.1"/>
</dbReference>
<name>I3YRE1_AEQSU</name>
<feature type="signal peptide" evidence="2">
    <location>
        <begin position="1"/>
        <end position="21"/>
    </location>
</feature>
<dbReference type="AlphaFoldDB" id="I3YRE1"/>
<dbReference type="OrthoDB" id="1451844at2"/>
<keyword evidence="1" id="KW-0472">Membrane</keyword>
<accession>I3YRE1</accession>
<keyword evidence="4" id="KW-1185">Reference proteome</keyword>
<dbReference type="KEGG" id="asl:Aeqsu_0027"/>